<dbReference type="Pfam" id="PF10282">
    <property type="entry name" value="Lactonase"/>
    <property type="match status" value="1"/>
</dbReference>
<keyword evidence="1 4" id="KW-0732">Signal</keyword>
<evidence type="ECO:0000256" key="1">
    <source>
        <dbReference type="ARBA" id="ARBA00022729"/>
    </source>
</evidence>
<feature type="chain" id="PRO_5045418045" evidence="4">
    <location>
        <begin position="29"/>
        <end position="412"/>
    </location>
</feature>
<dbReference type="PANTHER" id="PTHR10680">
    <property type="entry name" value="PEPTIDYL-GLYCINE ALPHA-AMIDATING MONOOXYGENASE"/>
    <property type="match status" value="1"/>
</dbReference>
<reference evidence="6" key="1">
    <citation type="journal article" date="2019" name="Int. J. Syst. Evol. Microbiol.">
        <title>The Global Catalogue of Microorganisms (GCM) 10K type strain sequencing project: providing services to taxonomists for standard genome sequencing and annotation.</title>
        <authorList>
            <consortium name="The Broad Institute Genomics Platform"/>
            <consortium name="The Broad Institute Genome Sequencing Center for Infectious Disease"/>
            <person name="Wu L."/>
            <person name="Ma J."/>
        </authorList>
    </citation>
    <scope>NUCLEOTIDE SEQUENCE [LARGE SCALE GENOMIC DNA]</scope>
    <source>
        <strain evidence="6">CGMCC-1.15741</strain>
    </source>
</reference>
<dbReference type="EMBL" id="JBHSSW010000001">
    <property type="protein sequence ID" value="MFC6196480.1"/>
    <property type="molecule type" value="Genomic_DNA"/>
</dbReference>
<dbReference type="InterPro" id="IPR019405">
    <property type="entry name" value="Lactonase_7-beta_prop"/>
</dbReference>
<proteinExistence type="predicted"/>
<comment type="caution">
    <text evidence="5">The sequence shown here is derived from an EMBL/GenBank/DDBJ whole genome shotgun (WGS) entry which is preliminary data.</text>
</comment>
<sequence>MIEPLFSHMRRAGVSLGLAALLSSGAMANEQSSEDAGSTTALIPLEFEILTDADVELPRFKVDAAWPDMPAEMIIGQVPGLAVDKNDVVWLAHRPQSLSFSDIGLASDPPQAFCCKPGPTIMKFAQDGEYLGGWGGPETGPMAEGTNQWPRNVHGLYIDDDMSVWVGGNGDGDHVVLNFTEDGEFIRQIGTHGETDGNASETTLGNPADIWRGLGDVVIADGYINKRIVSFDDDALGFQGAWGAYATDPSGGTREGSFDQSQANSDADGGANPKARSFGDIVHCVVGTDDGHVYICDRRNNRAQLFKRTAAGEMEFVKDIVIAPETGGTRTVSDIAFSPDGKFIYMADMMNSNIWILDRESHEPLARIGRVGRYPGQFTWLHSVVVDSDGNIYTSEVGTGRRVQKLVFLGNS</sequence>
<dbReference type="InterPro" id="IPR011042">
    <property type="entry name" value="6-blade_b-propeller_TolB-like"/>
</dbReference>
<name>A0ABW1S4H9_9PROT</name>
<feature type="region of interest" description="Disordered" evidence="3">
    <location>
        <begin position="249"/>
        <end position="272"/>
    </location>
</feature>
<evidence type="ECO:0000256" key="4">
    <source>
        <dbReference type="SAM" id="SignalP"/>
    </source>
</evidence>
<accession>A0ABW1S4H9</accession>
<keyword evidence="2" id="KW-0325">Glycoprotein</keyword>
<evidence type="ECO:0000313" key="5">
    <source>
        <dbReference type="EMBL" id="MFC6196480.1"/>
    </source>
</evidence>
<dbReference type="RefSeq" id="WP_377373908.1">
    <property type="nucleotide sequence ID" value="NZ_JBHSSW010000001.1"/>
</dbReference>
<feature type="signal peptide" evidence="4">
    <location>
        <begin position="1"/>
        <end position="28"/>
    </location>
</feature>
<protein>
    <submittedName>
        <fullName evidence="5">Beta-propeller fold lactonase family protein</fullName>
    </submittedName>
</protein>
<dbReference type="PANTHER" id="PTHR10680:SF14">
    <property type="entry name" value="PEPTIDYL-GLYCINE ALPHA-AMIDATING MONOOXYGENASE"/>
    <property type="match status" value="1"/>
</dbReference>
<evidence type="ECO:0000313" key="6">
    <source>
        <dbReference type="Proteomes" id="UP001596303"/>
    </source>
</evidence>
<evidence type="ECO:0000256" key="2">
    <source>
        <dbReference type="ARBA" id="ARBA00023180"/>
    </source>
</evidence>
<dbReference type="Proteomes" id="UP001596303">
    <property type="component" value="Unassembled WGS sequence"/>
</dbReference>
<evidence type="ECO:0000256" key="3">
    <source>
        <dbReference type="SAM" id="MobiDB-lite"/>
    </source>
</evidence>
<gene>
    <name evidence="5" type="ORF">ACFQDM_00230</name>
</gene>
<dbReference type="SUPFAM" id="SSF75011">
    <property type="entry name" value="3-carboxy-cis,cis-mucoante lactonizing enzyme"/>
    <property type="match status" value="1"/>
</dbReference>
<keyword evidence="6" id="KW-1185">Reference proteome</keyword>
<dbReference type="Gene3D" id="2.120.10.30">
    <property type="entry name" value="TolB, C-terminal domain"/>
    <property type="match status" value="1"/>
</dbReference>
<organism evidence="5 6">
    <name type="scientific">Ponticaulis profundi</name>
    <dbReference type="NCBI Taxonomy" id="2665222"/>
    <lineage>
        <taxon>Bacteria</taxon>
        <taxon>Pseudomonadati</taxon>
        <taxon>Pseudomonadota</taxon>
        <taxon>Alphaproteobacteria</taxon>
        <taxon>Hyphomonadales</taxon>
        <taxon>Hyphomonadaceae</taxon>
        <taxon>Ponticaulis</taxon>
    </lineage>
</organism>